<proteinExistence type="predicted"/>
<accession>A0A1B6EC04</accession>
<dbReference type="InterPro" id="IPR020234">
    <property type="entry name" value="Mite_allergen_group-7"/>
</dbReference>
<dbReference type="Pfam" id="PF16984">
    <property type="entry name" value="Grp7_allergen"/>
    <property type="match status" value="1"/>
</dbReference>
<protein>
    <recommendedName>
        <fullName evidence="5">Lipid-binding serum glycoprotein N-terminal domain-containing protein</fullName>
    </recommendedName>
</protein>
<evidence type="ECO:0000313" key="3">
    <source>
        <dbReference type="EMBL" id="JAS34059.1"/>
    </source>
</evidence>
<evidence type="ECO:0000313" key="1">
    <source>
        <dbReference type="EMBL" id="JAS06174.1"/>
    </source>
</evidence>
<dbReference type="EMBL" id="GEDC01001830">
    <property type="protein sequence ID" value="JAS35468.1"/>
    <property type="molecule type" value="Transcribed_RNA"/>
</dbReference>
<dbReference type="InterPro" id="IPR038602">
    <property type="entry name" value="Mite_allergen_7_sf"/>
</dbReference>
<reference evidence="4" key="1">
    <citation type="submission" date="2015-12" db="EMBL/GenBank/DDBJ databases">
        <title>De novo transcriptome assembly of four potential Pierce s Disease insect vectors from Arizona vineyards.</title>
        <authorList>
            <person name="Tassone E.E."/>
        </authorList>
    </citation>
    <scope>NUCLEOTIDE SEQUENCE</scope>
</reference>
<sequence length="234" mass="26138">MDYICVIFISSLIFLPGNTKNLGLETNDIVDSLLSANINFIFDIILKHYKTRLINEGQTEIPISDFEKQFSTKVFIISLEGHMLFSKGSLKNLSSIQRTGDASIDKIGTDFIITAHLGISNFQVTFEHYELSLMGITQNGRISATVGENSVCIKISVTLTPKCTVELKSLDLENINDVEVYISDLGPFTSLTDYVTSWVISHIIHSYKTNLEGLIFGDIEKAIKDADICHYIPF</sequence>
<evidence type="ECO:0000313" key="2">
    <source>
        <dbReference type="EMBL" id="JAS18683.1"/>
    </source>
</evidence>
<dbReference type="EMBL" id="GEDC01031124">
    <property type="protein sequence ID" value="JAS06174.1"/>
    <property type="molecule type" value="Transcribed_RNA"/>
</dbReference>
<evidence type="ECO:0008006" key="5">
    <source>
        <dbReference type="Google" id="ProtNLM"/>
    </source>
</evidence>
<gene>
    <name evidence="1" type="ORF">g.16454</name>
    <name evidence="3" type="ORF">g.16459</name>
    <name evidence="4" type="ORF">g.16460</name>
    <name evidence="2" type="ORF">g.16461</name>
</gene>
<dbReference type="EMBL" id="GEDC01018615">
    <property type="protein sequence ID" value="JAS18683.1"/>
    <property type="molecule type" value="Transcribed_RNA"/>
</dbReference>
<dbReference type="EMBL" id="GEDC01003239">
    <property type="protein sequence ID" value="JAS34059.1"/>
    <property type="molecule type" value="Transcribed_RNA"/>
</dbReference>
<dbReference type="AlphaFoldDB" id="A0A1B6EC04"/>
<evidence type="ECO:0000313" key="4">
    <source>
        <dbReference type="EMBL" id="JAS35468.1"/>
    </source>
</evidence>
<organism evidence="4">
    <name type="scientific">Clastoptera arizonana</name>
    <name type="common">Arizona spittle bug</name>
    <dbReference type="NCBI Taxonomy" id="38151"/>
    <lineage>
        <taxon>Eukaryota</taxon>
        <taxon>Metazoa</taxon>
        <taxon>Ecdysozoa</taxon>
        <taxon>Arthropoda</taxon>
        <taxon>Hexapoda</taxon>
        <taxon>Insecta</taxon>
        <taxon>Pterygota</taxon>
        <taxon>Neoptera</taxon>
        <taxon>Paraneoptera</taxon>
        <taxon>Hemiptera</taxon>
        <taxon>Auchenorrhyncha</taxon>
        <taxon>Cercopoidea</taxon>
        <taxon>Clastopteridae</taxon>
        <taxon>Clastoptera</taxon>
    </lineage>
</organism>
<name>A0A1B6EC04_9HEMI</name>
<dbReference type="Gene3D" id="3.15.10.50">
    <property type="match status" value="1"/>
</dbReference>